<dbReference type="Pfam" id="PF01636">
    <property type="entry name" value="APH"/>
    <property type="match status" value="1"/>
</dbReference>
<dbReference type="Gene3D" id="3.30.200.20">
    <property type="entry name" value="Phosphorylase Kinase, domain 1"/>
    <property type="match status" value="1"/>
</dbReference>
<keyword evidence="4" id="KW-0808">Transferase</keyword>
<dbReference type="InterPro" id="IPR002575">
    <property type="entry name" value="Aminoglycoside_PTrfase"/>
</dbReference>
<name>A0A6N8EEV4_9GAMM</name>
<comment type="caution">
    <text evidence="4">The sequence shown here is derived from an EMBL/GenBank/DDBJ whole genome shotgun (WGS) entry which is preliminary data.</text>
</comment>
<organism evidence="4 5">
    <name type="scientific">Allochromatium palmeri</name>
    <dbReference type="NCBI Taxonomy" id="231048"/>
    <lineage>
        <taxon>Bacteria</taxon>
        <taxon>Pseudomonadati</taxon>
        <taxon>Pseudomonadota</taxon>
        <taxon>Gammaproteobacteria</taxon>
        <taxon>Chromatiales</taxon>
        <taxon>Chromatiaceae</taxon>
        <taxon>Allochromatium</taxon>
    </lineage>
</organism>
<keyword evidence="1" id="KW-0547">Nucleotide-binding</keyword>
<evidence type="ECO:0000313" key="5">
    <source>
        <dbReference type="Proteomes" id="UP000434044"/>
    </source>
</evidence>
<dbReference type="Proteomes" id="UP000434044">
    <property type="component" value="Unassembled WGS sequence"/>
</dbReference>
<reference evidence="4 5" key="1">
    <citation type="submission" date="2019-11" db="EMBL/GenBank/DDBJ databases">
        <title>Whole-genome sequence of the anaerobic purple sulfur bacterium Allochromatium palmeri DSM 15591.</title>
        <authorList>
            <person name="Kyndt J.A."/>
            <person name="Meyer T.E."/>
        </authorList>
    </citation>
    <scope>NUCLEOTIDE SEQUENCE [LARGE SCALE GENOMIC DNA]</scope>
    <source>
        <strain evidence="4 5">DSM 15591</strain>
    </source>
</reference>
<accession>A0A6N8EEV4</accession>
<evidence type="ECO:0000259" key="3">
    <source>
        <dbReference type="Pfam" id="PF01636"/>
    </source>
</evidence>
<feature type="domain" description="Aminoglycoside phosphotransferase" evidence="3">
    <location>
        <begin position="23"/>
        <end position="244"/>
    </location>
</feature>
<dbReference type="RefSeq" id="WP_186343042.1">
    <property type="nucleotide sequence ID" value="NZ_WNKT01000021.1"/>
</dbReference>
<protein>
    <submittedName>
        <fullName evidence="4">Phosphotransferase</fullName>
    </submittedName>
</protein>
<dbReference type="AlphaFoldDB" id="A0A6N8EEV4"/>
<dbReference type="SUPFAM" id="SSF56112">
    <property type="entry name" value="Protein kinase-like (PK-like)"/>
    <property type="match status" value="1"/>
</dbReference>
<keyword evidence="5" id="KW-1185">Reference proteome</keyword>
<dbReference type="InterPro" id="IPR011009">
    <property type="entry name" value="Kinase-like_dom_sf"/>
</dbReference>
<dbReference type="PANTHER" id="PTHR33540">
    <property type="entry name" value="TRNA THREONYLCARBAMOYLADENOSINE BIOSYNTHESIS PROTEIN TSAE"/>
    <property type="match status" value="1"/>
</dbReference>
<dbReference type="PANTHER" id="PTHR33540:SF1">
    <property type="entry name" value="N-ACETYLMURAMATE_N-ACETYLGLUCOSAMINE KINASE"/>
    <property type="match status" value="1"/>
</dbReference>
<evidence type="ECO:0000256" key="2">
    <source>
        <dbReference type="ARBA" id="ARBA00022840"/>
    </source>
</evidence>
<keyword evidence="2" id="KW-0067">ATP-binding</keyword>
<evidence type="ECO:0000313" key="4">
    <source>
        <dbReference type="EMBL" id="MTW21628.1"/>
    </source>
</evidence>
<evidence type="ECO:0000256" key="1">
    <source>
        <dbReference type="ARBA" id="ARBA00022741"/>
    </source>
</evidence>
<dbReference type="GO" id="GO:0016740">
    <property type="term" value="F:transferase activity"/>
    <property type="evidence" value="ECO:0007669"/>
    <property type="project" value="UniProtKB-KW"/>
</dbReference>
<dbReference type="EMBL" id="WNKT01000021">
    <property type="protein sequence ID" value="MTW21628.1"/>
    <property type="molecule type" value="Genomic_DNA"/>
</dbReference>
<sequence>MSERKAALHAWLTEVLGTESLELTPASSDASFRRYWRVWRDGETWIAMDAPPEFEDCGRYADLARRFHAIGVNTPEIQAEARKQGFLLISDFGDRVYLGELNDQTADRLYGEALKTLEILQTRTPTEGLPHYDAPLLARELGLFRDWLLQGLLELSLDERDGERLARLESILIASALEQPCVCVHRDYHSRNLMLTENASPGVLDFQDAVVGPITYDLVSLLRDCYIAWPEPRVWDWALGYFQRATESGLLQAVEPEQFRRWFDLMGMQRHLKACGIFARLSLRDGKHGYLADIPRTLGYVRDVAGRYPELSAFGDWLGEPVARALESRLASHV</sequence>
<dbReference type="GO" id="GO:0005524">
    <property type="term" value="F:ATP binding"/>
    <property type="evidence" value="ECO:0007669"/>
    <property type="project" value="UniProtKB-KW"/>
</dbReference>
<gene>
    <name evidence="4" type="ORF">GJ668_11070</name>
</gene>
<dbReference type="Gene3D" id="3.90.1200.10">
    <property type="match status" value="1"/>
</dbReference>
<proteinExistence type="predicted"/>